<feature type="transmembrane region" description="Helical" evidence="8">
    <location>
        <begin position="174"/>
        <end position="204"/>
    </location>
</feature>
<evidence type="ECO:0000313" key="10">
    <source>
        <dbReference type="EMBL" id="MCW7554664.1"/>
    </source>
</evidence>
<accession>A0ABT3MZ71</accession>
<sequence>MTPDSHPSKKLWLYGTVIIAVALIMRLLSLGTYPLMDTSEARYAEMVRLMVETNDWITPYFDYDVPFWGKPPLFIWMSAISFKLFGINEFAARLPSLLVSIGTLWLTWKLTSFQLSRQAGKLAILILTTSAMFLVLSGALLADPVMVFSITLCLTGLWIGFHSNNPTQARRWSYLFFTGSALTLLSKSLAGLVLAGLPIFLWCLLRKQFLQLWQRLPWISGSLLAAIIALPWFIAAELKTPGMLEYMIIGEHFSRYLDSGWEGDNYGTAHIRPVGMIWPYFIAGGFPWSLILAGYACQSLWLKLRHRRPLILSEWGWFLLCWLISLLLFFTFARNMIWTYALPLMPPLAMALATIWHNHLIPALHRRVVAGACITPVLMAITIYTLINDGGKKSQKTMIQAMHAEKVSDPGELLYFNKRPFSSRFYSHGKSVLVDTADEINALINNGKTDFLATRKGDFEYLPAYLKKRFIAIYHYREWTLWKEKPEH</sequence>
<evidence type="ECO:0000256" key="8">
    <source>
        <dbReference type="SAM" id="Phobius"/>
    </source>
</evidence>
<evidence type="ECO:0000256" key="4">
    <source>
        <dbReference type="ARBA" id="ARBA00022679"/>
    </source>
</evidence>
<name>A0ABT3MZ71_9GAMM</name>
<feature type="transmembrane region" description="Helical" evidence="8">
    <location>
        <begin position="309"/>
        <end position="331"/>
    </location>
</feature>
<keyword evidence="7 8" id="KW-0472">Membrane</keyword>
<gene>
    <name evidence="10" type="ORF">NX722_18970</name>
</gene>
<proteinExistence type="predicted"/>
<feature type="transmembrane region" description="Helical" evidence="8">
    <location>
        <begin position="277"/>
        <end position="297"/>
    </location>
</feature>
<keyword evidence="2" id="KW-1003">Cell membrane</keyword>
<organism evidence="10 11">
    <name type="scientific">Endozoicomonas gorgoniicola</name>
    <dbReference type="NCBI Taxonomy" id="1234144"/>
    <lineage>
        <taxon>Bacteria</taxon>
        <taxon>Pseudomonadati</taxon>
        <taxon>Pseudomonadota</taxon>
        <taxon>Gammaproteobacteria</taxon>
        <taxon>Oceanospirillales</taxon>
        <taxon>Endozoicomonadaceae</taxon>
        <taxon>Endozoicomonas</taxon>
    </lineage>
</organism>
<feature type="transmembrane region" description="Helical" evidence="8">
    <location>
        <begin position="337"/>
        <end position="356"/>
    </location>
</feature>
<keyword evidence="5 8" id="KW-0812">Transmembrane</keyword>
<dbReference type="PANTHER" id="PTHR33908:SF3">
    <property type="entry name" value="UNDECAPRENYL PHOSPHATE-ALPHA-4-AMINO-4-DEOXY-L-ARABINOSE ARABINOSYL TRANSFERASE"/>
    <property type="match status" value="1"/>
</dbReference>
<reference evidence="10 11" key="1">
    <citation type="submission" date="2022-10" db="EMBL/GenBank/DDBJ databases">
        <title>High-quality genome sequences of two octocoral-associated bacteria, Endozoicomonas euniceicola EF212 and Endozoicomonas gorgoniicola PS125.</title>
        <authorList>
            <person name="Chiou Y.-J."/>
            <person name="Chen Y.-H."/>
        </authorList>
    </citation>
    <scope>NUCLEOTIDE SEQUENCE [LARGE SCALE GENOMIC DNA]</scope>
    <source>
        <strain evidence="10 11">PS125</strain>
    </source>
</reference>
<feature type="transmembrane region" description="Helical" evidence="8">
    <location>
        <begin position="368"/>
        <end position="387"/>
    </location>
</feature>
<feature type="transmembrane region" description="Helical" evidence="8">
    <location>
        <begin position="90"/>
        <end position="110"/>
    </location>
</feature>
<feature type="transmembrane region" description="Helical" evidence="8">
    <location>
        <begin position="216"/>
        <end position="235"/>
    </location>
</feature>
<dbReference type="EMBL" id="JAPFCC010000001">
    <property type="protein sequence ID" value="MCW7554664.1"/>
    <property type="molecule type" value="Genomic_DNA"/>
</dbReference>
<evidence type="ECO:0000256" key="2">
    <source>
        <dbReference type="ARBA" id="ARBA00022475"/>
    </source>
</evidence>
<evidence type="ECO:0000313" key="11">
    <source>
        <dbReference type="Proteomes" id="UP001209854"/>
    </source>
</evidence>
<evidence type="ECO:0000259" key="9">
    <source>
        <dbReference type="Pfam" id="PF02366"/>
    </source>
</evidence>
<evidence type="ECO:0000256" key="6">
    <source>
        <dbReference type="ARBA" id="ARBA00022989"/>
    </source>
</evidence>
<comment type="caution">
    <text evidence="10">The sequence shown here is derived from an EMBL/GenBank/DDBJ whole genome shotgun (WGS) entry which is preliminary data.</text>
</comment>
<dbReference type="Pfam" id="PF02366">
    <property type="entry name" value="PMT"/>
    <property type="match status" value="1"/>
</dbReference>
<dbReference type="RefSeq" id="WP_262564424.1">
    <property type="nucleotide sequence ID" value="NZ_JAPFCC010000001.1"/>
</dbReference>
<keyword evidence="6 8" id="KW-1133">Transmembrane helix</keyword>
<dbReference type="Proteomes" id="UP001209854">
    <property type="component" value="Unassembled WGS sequence"/>
</dbReference>
<evidence type="ECO:0000256" key="3">
    <source>
        <dbReference type="ARBA" id="ARBA00022676"/>
    </source>
</evidence>
<keyword evidence="4" id="KW-0808">Transferase</keyword>
<evidence type="ECO:0000256" key="1">
    <source>
        <dbReference type="ARBA" id="ARBA00004651"/>
    </source>
</evidence>
<keyword evidence="11" id="KW-1185">Reference proteome</keyword>
<comment type="subcellular location">
    <subcellularLocation>
        <location evidence="1">Cell membrane</location>
        <topology evidence="1">Multi-pass membrane protein</topology>
    </subcellularLocation>
</comment>
<keyword evidence="3" id="KW-0328">Glycosyltransferase</keyword>
<feature type="domain" description="ArnT-like N-terminal" evidence="9">
    <location>
        <begin position="35"/>
        <end position="246"/>
    </location>
</feature>
<evidence type="ECO:0000256" key="7">
    <source>
        <dbReference type="ARBA" id="ARBA00023136"/>
    </source>
</evidence>
<evidence type="ECO:0000256" key="5">
    <source>
        <dbReference type="ARBA" id="ARBA00022692"/>
    </source>
</evidence>
<feature type="transmembrane region" description="Helical" evidence="8">
    <location>
        <begin position="122"/>
        <end position="142"/>
    </location>
</feature>
<protein>
    <submittedName>
        <fullName evidence="10">Glycosyltransferase family 39 protein</fullName>
    </submittedName>
</protein>
<dbReference type="PANTHER" id="PTHR33908">
    <property type="entry name" value="MANNOSYLTRANSFERASE YKCB-RELATED"/>
    <property type="match status" value="1"/>
</dbReference>
<dbReference type="InterPro" id="IPR050297">
    <property type="entry name" value="LipidA_mod_glycosyltrf_83"/>
</dbReference>
<feature type="transmembrane region" description="Helical" evidence="8">
    <location>
        <begin position="12"/>
        <end position="36"/>
    </location>
</feature>
<dbReference type="InterPro" id="IPR003342">
    <property type="entry name" value="ArnT-like_N"/>
</dbReference>